<comment type="caution">
    <text evidence="1">The sequence shown here is derived from an EMBL/GenBank/DDBJ whole genome shotgun (WGS) entry which is preliminary data.</text>
</comment>
<dbReference type="InterPro" id="IPR055945">
    <property type="entry name" value="DUF7523"/>
</dbReference>
<dbReference type="Pfam" id="PF24367">
    <property type="entry name" value="DUF7523"/>
    <property type="match status" value="1"/>
</dbReference>
<evidence type="ECO:0000313" key="2">
    <source>
        <dbReference type="Proteomes" id="UP000216308"/>
    </source>
</evidence>
<accession>A0A256IE63</accession>
<name>A0A256IE63_9EURY</name>
<dbReference type="Proteomes" id="UP000216308">
    <property type="component" value="Unassembled WGS sequence"/>
</dbReference>
<dbReference type="OrthoDB" id="213717at2157"/>
<organism evidence="1 2">
    <name type="scientific">Halorubrum halodurans</name>
    <dbReference type="NCBI Taxonomy" id="1383851"/>
    <lineage>
        <taxon>Archaea</taxon>
        <taxon>Methanobacteriati</taxon>
        <taxon>Methanobacteriota</taxon>
        <taxon>Stenosarchaea group</taxon>
        <taxon>Halobacteria</taxon>
        <taxon>Halobacteriales</taxon>
        <taxon>Haloferacaceae</taxon>
        <taxon>Halorubrum</taxon>
    </lineage>
</organism>
<gene>
    <name evidence="1" type="ORF">DJ70_13015</name>
</gene>
<dbReference type="RefSeq" id="WP_094533708.1">
    <property type="nucleotide sequence ID" value="NZ_NHPJ01000113.1"/>
</dbReference>
<keyword evidence="2" id="KW-1185">Reference proteome</keyword>
<reference evidence="1 2" key="1">
    <citation type="journal article" date="2014" name="Front. Microbiol.">
        <title>Population and genomic analysis of the genus Halorubrum.</title>
        <authorList>
            <person name="Fullmer M.S."/>
            <person name="Soucy S.M."/>
            <person name="Swithers K.S."/>
            <person name="Makkay A.M."/>
            <person name="Wheeler R."/>
            <person name="Ventosa A."/>
            <person name="Gogarten J.P."/>
            <person name="Papke R.T."/>
        </authorList>
    </citation>
    <scope>NUCLEOTIDE SEQUENCE [LARGE SCALE GENOMIC DNA]</scope>
    <source>
        <strain evidence="1 2">Cb34</strain>
    </source>
</reference>
<protein>
    <submittedName>
        <fullName evidence="1">Uncharacterized protein</fullName>
    </submittedName>
</protein>
<sequence length="193" mass="18792">MSLAADTREAVRDRPFLLDALRAGVLNHSAAAAWLLESADLDGDPDAVATALRRFREELPAYATADRTASVTIRSGVGIAGDGESGGAGDSGSGDPLLRVGGAAVVPEGSHTALLATGEVDAAALAAALARLDAAGVAVAAAGVAAAGDAVSGVGVSGDDDGSLVVVVGRRDGASALRVVEDALAAVPAVEDE</sequence>
<proteinExistence type="predicted"/>
<evidence type="ECO:0000313" key="1">
    <source>
        <dbReference type="EMBL" id="OYR54841.1"/>
    </source>
</evidence>
<dbReference type="AlphaFoldDB" id="A0A256IE63"/>
<dbReference type="EMBL" id="NHPJ01000113">
    <property type="protein sequence ID" value="OYR54841.1"/>
    <property type="molecule type" value="Genomic_DNA"/>
</dbReference>